<reference evidence="1" key="2">
    <citation type="journal article" date="2014" name="ISME J.">
        <title>Microbial stratification in low pH oxic and suboxic macroscopic growths along an acid mine drainage.</title>
        <authorList>
            <person name="Mendez-Garcia C."/>
            <person name="Mesa V."/>
            <person name="Sprenger R.R."/>
            <person name="Richter M."/>
            <person name="Diez M.S."/>
            <person name="Solano J."/>
            <person name="Bargiela R."/>
            <person name="Golyshina O.V."/>
            <person name="Manteca A."/>
            <person name="Ramos J.L."/>
            <person name="Gallego J.R."/>
            <person name="Llorente I."/>
            <person name="Martins Dos Santos V.A."/>
            <person name="Jensen O.N."/>
            <person name="Pelaez A.I."/>
            <person name="Sanchez J."/>
            <person name="Ferrer M."/>
        </authorList>
    </citation>
    <scope>NUCLEOTIDE SEQUENCE</scope>
</reference>
<evidence type="ECO:0000313" key="1">
    <source>
        <dbReference type="EMBL" id="EQD55930.1"/>
    </source>
</evidence>
<accession>T1BPH9</accession>
<gene>
    <name evidence="1" type="ORF">B2A_05459</name>
</gene>
<organism evidence="1">
    <name type="scientific">mine drainage metagenome</name>
    <dbReference type="NCBI Taxonomy" id="410659"/>
    <lineage>
        <taxon>unclassified sequences</taxon>
        <taxon>metagenomes</taxon>
        <taxon>ecological metagenomes</taxon>
    </lineage>
</organism>
<dbReference type="PANTHER" id="PTHR40980">
    <property type="entry name" value="PLUG DOMAIN-CONTAINING PROTEIN"/>
    <property type="match status" value="1"/>
</dbReference>
<name>T1BPH9_9ZZZZ</name>
<feature type="non-terminal residue" evidence="1">
    <location>
        <position position="304"/>
    </location>
</feature>
<sequence length="304" mass="33271">MRSPRQIITARIPSIIGSHVFDLQTQQNTDQINEATIRATWEPGNSTKVTFGAQFLDDDWNTKEMDTFTNNYWELWSGYGPASGNAAGNGVALPPSLFSSTSVGNWMPGFSGAGNLPGRIVMYNPYSLLNYLIHQPVDPSQNAVSVADGYPAYTGGYIPQEALSPTSVQHVARMNYSPFVQISRNFRVDGMKLMTRLGMRYERTDETIGGLNAHVTSVKWLGAGDPTAYSFALSKPEWTQMTKSYGYFLPALDLALWPTRDLETAFDFSRTESAPADGLLIPNSSYGGRVNALSATGNNPGLMP</sequence>
<keyword evidence="1" id="KW-0675">Receptor</keyword>
<dbReference type="PANTHER" id="PTHR40980:SF4">
    <property type="entry name" value="TONB-DEPENDENT RECEPTOR-LIKE BETA-BARREL DOMAIN-CONTAINING PROTEIN"/>
    <property type="match status" value="1"/>
</dbReference>
<dbReference type="SUPFAM" id="SSF56935">
    <property type="entry name" value="Porins"/>
    <property type="match status" value="1"/>
</dbReference>
<dbReference type="AlphaFoldDB" id="T1BPH9"/>
<dbReference type="EMBL" id="AUZZ01003796">
    <property type="protein sequence ID" value="EQD55930.1"/>
    <property type="molecule type" value="Genomic_DNA"/>
</dbReference>
<protein>
    <submittedName>
        <fullName evidence="1">TonB-dependent receptor</fullName>
    </submittedName>
</protein>
<proteinExistence type="predicted"/>
<comment type="caution">
    <text evidence="1">The sequence shown here is derived from an EMBL/GenBank/DDBJ whole genome shotgun (WGS) entry which is preliminary data.</text>
</comment>
<reference evidence="1" key="1">
    <citation type="submission" date="2013-08" db="EMBL/GenBank/DDBJ databases">
        <authorList>
            <person name="Mendez C."/>
            <person name="Richter M."/>
            <person name="Ferrer M."/>
            <person name="Sanchez J."/>
        </authorList>
    </citation>
    <scope>NUCLEOTIDE SEQUENCE</scope>
</reference>